<feature type="compositionally biased region" description="Low complexity" evidence="1">
    <location>
        <begin position="87"/>
        <end position="96"/>
    </location>
</feature>
<feature type="compositionally biased region" description="Low complexity" evidence="1">
    <location>
        <begin position="111"/>
        <end position="122"/>
    </location>
</feature>
<evidence type="ECO:0000313" key="2">
    <source>
        <dbReference type="EMBL" id="CDO55793.1"/>
    </source>
</evidence>
<feature type="compositionally biased region" description="Basic and acidic residues" evidence="1">
    <location>
        <begin position="145"/>
        <end position="158"/>
    </location>
</feature>
<dbReference type="EMBL" id="CCBN010000012">
    <property type="protein sequence ID" value="CDO55793.1"/>
    <property type="molecule type" value="Genomic_DNA"/>
</dbReference>
<dbReference type="Proteomes" id="UP000242525">
    <property type="component" value="Unassembled WGS sequence"/>
</dbReference>
<proteinExistence type="predicted"/>
<feature type="compositionally biased region" description="Polar residues" evidence="1">
    <location>
        <begin position="97"/>
        <end position="110"/>
    </location>
</feature>
<name>A0A0J9XE80_GEOCN</name>
<keyword evidence="3" id="KW-1185">Reference proteome</keyword>
<dbReference type="AlphaFoldDB" id="A0A0J9XE80"/>
<accession>A0A0J9XE80</accession>
<protein>
    <submittedName>
        <fullName evidence="2">Uncharacterized protein</fullName>
    </submittedName>
</protein>
<feature type="compositionally biased region" description="Polar residues" evidence="1">
    <location>
        <begin position="73"/>
        <end position="86"/>
    </location>
</feature>
<comment type="caution">
    <text evidence="2">The sequence shown here is derived from an EMBL/GenBank/DDBJ whole genome shotgun (WGS) entry which is preliminary data.</text>
</comment>
<feature type="compositionally biased region" description="Low complexity" evidence="1">
    <location>
        <begin position="48"/>
        <end position="69"/>
    </location>
</feature>
<reference evidence="2" key="1">
    <citation type="submission" date="2014-03" db="EMBL/GenBank/DDBJ databases">
        <authorList>
            <person name="Casaregola S."/>
        </authorList>
    </citation>
    <scope>NUCLEOTIDE SEQUENCE [LARGE SCALE GENOMIC DNA]</scope>
    <source>
        <strain evidence="2">CLIB 918</strain>
    </source>
</reference>
<evidence type="ECO:0000256" key="1">
    <source>
        <dbReference type="SAM" id="MobiDB-lite"/>
    </source>
</evidence>
<evidence type="ECO:0000313" key="3">
    <source>
        <dbReference type="Proteomes" id="UP000242525"/>
    </source>
</evidence>
<organism evidence="2 3">
    <name type="scientific">Geotrichum candidum</name>
    <name type="common">Oospora lactis</name>
    <name type="synonym">Dipodascus geotrichum</name>
    <dbReference type="NCBI Taxonomy" id="1173061"/>
    <lineage>
        <taxon>Eukaryota</taxon>
        <taxon>Fungi</taxon>
        <taxon>Dikarya</taxon>
        <taxon>Ascomycota</taxon>
        <taxon>Saccharomycotina</taxon>
        <taxon>Dipodascomycetes</taxon>
        <taxon>Dipodascales</taxon>
        <taxon>Dipodascaceae</taxon>
        <taxon>Geotrichum</taxon>
    </lineage>
</organism>
<gene>
    <name evidence="2" type="ORF">BN980_GECA12s02446g</name>
</gene>
<sequence length="356" mass="39812">MSGLYPEITSPVVNSAYKRSPFKHIDMSKHKFSTKNLDLPSISFPATKSSGSAFSSSSTTRTKTLGSLRAENTPMSRYRSSYLSQRNNNNNNNNNNSSRFQSDASKITNGSTVTSSSQILSSPRRVQLTTRNLRERPSRPGISMSERKPLRNERRLGRPLDSAPRSLPGSHKRTHSNSSLQGPVFSPRLPSSGNKFGFEPITAHHNRTRHDDIMKRRKVVTFLDPLDKPATPTASFNLTTHIPIDEMVISDSDNEETPLKSKLPLSTAGVLASKRPTKSMTDERDPDSLADKQLFSVGNATSEASAILELECEIKQIQLDYLRKFKKMQEQMELQAKQIQLLQEDNKKLLALVVKK</sequence>
<feature type="region of interest" description="Disordered" evidence="1">
    <location>
        <begin position="48"/>
        <end position="189"/>
    </location>
</feature>